<keyword evidence="6" id="KW-1185">Reference proteome</keyword>
<comment type="caution">
    <text evidence="5">The sequence shown here is derived from an EMBL/GenBank/DDBJ whole genome shotgun (WGS) entry which is preliminary data.</text>
</comment>
<keyword evidence="1 5" id="KW-0489">Methyltransferase</keyword>
<dbReference type="GO" id="GO:0032259">
    <property type="term" value="P:methylation"/>
    <property type="evidence" value="ECO:0007669"/>
    <property type="project" value="UniProtKB-KW"/>
</dbReference>
<organism evidence="5 6">
    <name type="scientific">Salmonirosea aquatica</name>
    <dbReference type="NCBI Taxonomy" id="2654236"/>
    <lineage>
        <taxon>Bacteria</taxon>
        <taxon>Pseudomonadati</taxon>
        <taxon>Bacteroidota</taxon>
        <taxon>Cytophagia</taxon>
        <taxon>Cytophagales</taxon>
        <taxon>Spirosomataceae</taxon>
        <taxon>Salmonirosea</taxon>
    </lineage>
</organism>
<dbReference type="GO" id="GO:0009307">
    <property type="term" value="P:DNA restriction-modification system"/>
    <property type="evidence" value="ECO:0007669"/>
    <property type="project" value="InterPro"/>
</dbReference>
<evidence type="ECO:0000313" key="4">
    <source>
        <dbReference type="EMBL" id="MPR31960.1"/>
    </source>
</evidence>
<dbReference type="Pfam" id="PF02086">
    <property type="entry name" value="MethyltransfD12"/>
    <property type="match status" value="1"/>
</dbReference>
<sequence>MKKENQIFRTYPGGKNGQGVFHNIINVIRPHSVYMELFAGSGAIFQYKRPALYNLINDIDPEVSVKWRGYQIDGYGYEVLQQDATEFLSRYPFQESEKYVIYLDPPYPRASRKSSRDLYRYEMTDAQHVELLQTVLSLSAPHIDFVISTYQNPIYSYYLKDWELKEFQAQTRKGPATELLYMNYENHLGYLHQYDFLGEDFTDRQRIKRKIHREIKKLYNLPATERNAIIQAVLTCRT</sequence>
<keyword evidence="2" id="KW-0808">Transferase</keyword>
<dbReference type="GO" id="GO:0009007">
    <property type="term" value="F:site-specific DNA-methyltransferase (adenine-specific) activity"/>
    <property type="evidence" value="ECO:0007669"/>
    <property type="project" value="UniProtKB-EC"/>
</dbReference>
<reference evidence="5 6" key="1">
    <citation type="submission" date="2019-10" db="EMBL/GenBank/DDBJ databases">
        <title>Draft Genome Sequence of Cytophagaceae sp. SJW1-29.</title>
        <authorList>
            <person name="Choi A."/>
        </authorList>
    </citation>
    <scope>NUCLEOTIDE SEQUENCE [LARGE SCALE GENOMIC DNA]</scope>
    <source>
        <strain evidence="5 6">SJW1-29</strain>
    </source>
</reference>
<evidence type="ECO:0000256" key="1">
    <source>
        <dbReference type="ARBA" id="ARBA00022603"/>
    </source>
</evidence>
<gene>
    <name evidence="4" type="ORF">GBK04_01000</name>
    <name evidence="5" type="ORF">GBK04_28300</name>
</gene>
<dbReference type="EMBL" id="WHLY01000002">
    <property type="protein sequence ID" value="MPR37130.1"/>
    <property type="molecule type" value="Genomic_DNA"/>
</dbReference>
<name>A0A7C9FFZ3_9BACT</name>
<dbReference type="EMBL" id="WHLY01000002">
    <property type="protein sequence ID" value="MPR31960.1"/>
    <property type="molecule type" value="Genomic_DNA"/>
</dbReference>
<proteinExistence type="predicted"/>
<dbReference type="Gene3D" id="3.40.50.150">
    <property type="entry name" value="Vaccinia Virus protein VP39"/>
    <property type="match status" value="1"/>
</dbReference>
<dbReference type="RefSeq" id="WP_152756095.1">
    <property type="nucleotide sequence ID" value="NZ_WHLY01000002.1"/>
</dbReference>
<evidence type="ECO:0000256" key="2">
    <source>
        <dbReference type="ARBA" id="ARBA00022679"/>
    </source>
</evidence>
<dbReference type="GO" id="GO:0006298">
    <property type="term" value="P:mismatch repair"/>
    <property type="evidence" value="ECO:0007669"/>
    <property type="project" value="TreeGrafter"/>
</dbReference>
<keyword evidence="3" id="KW-0949">S-adenosyl-L-methionine</keyword>
<dbReference type="InterPro" id="IPR029063">
    <property type="entry name" value="SAM-dependent_MTases_sf"/>
</dbReference>
<evidence type="ECO:0000313" key="6">
    <source>
        <dbReference type="Proteomes" id="UP000479293"/>
    </source>
</evidence>
<dbReference type="GO" id="GO:1904047">
    <property type="term" value="F:S-adenosyl-L-methionine binding"/>
    <property type="evidence" value="ECO:0007669"/>
    <property type="project" value="TreeGrafter"/>
</dbReference>
<dbReference type="InterPro" id="IPR012327">
    <property type="entry name" value="MeTrfase_D12"/>
</dbReference>
<dbReference type="GO" id="GO:0043565">
    <property type="term" value="F:sequence-specific DNA binding"/>
    <property type="evidence" value="ECO:0007669"/>
    <property type="project" value="TreeGrafter"/>
</dbReference>
<protein>
    <submittedName>
        <fullName evidence="5">DNA adenine methylase</fullName>
    </submittedName>
</protein>
<evidence type="ECO:0000313" key="5">
    <source>
        <dbReference type="EMBL" id="MPR37130.1"/>
    </source>
</evidence>
<accession>A0A7C9FFZ3</accession>
<dbReference type="AlphaFoldDB" id="A0A7C9FFZ3"/>
<evidence type="ECO:0000256" key="3">
    <source>
        <dbReference type="ARBA" id="ARBA00022691"/>
    </source>
</evidence>
<dbReference type="SUPFAM" id="SSF53335">
    <property type="entry name" value="S-adenosyl-L-methionine-dependent methyltransferases"/>
    <property type="match status" value="1"/>
</dbReference>
<dbReference type="PANTHER" id="PTHR30481">
    <property type="entry name" value="DNA ADENINE METHYLASE"/>
    <property type="match status" value="1"/>
</dbReference>
<dbReference type="Proteomes" id="UP000479293">
    <property type="component" value="Unassembled WGS sequence"/>
</dbReference>